<organism evidence="2 3">
    <name type="scientific">Aureobasidium melanogenum</name>
    <name type="common">Aureobasidium pullulans var. melanogenum</name>
    <dbReference type="NCBI Taxonomy" id="46634"/>
    <lineage>
        <taxon>Eukaryota</taxon>
        <taxon>Fungi</taxon>
        <taxon>Dikarya</taxon>
        <taxon>Ascomycota</taxon>
        <taxon>Pezizomycotina</taxon>
        <taxon>Dothideomycetes</taxon>
        <taxon>Dothideomycetidae</taxon>
        <taxon>Dothideales</taxon>
        <taxon>Saccotheciaceae</taxon>
        <taxon>Aureobasidium</taxon>
    </lineage>
</organism>
<dbReference type="InterPro" id="IPR027974">
    <property type="entry name" value="DUF4470"/>
</dbReference>
<accession>A0A9P8K0Z5</accession>
<dbReference type="EMBL" id="JAHFXS010000102">
    <property type="protein sequence ID" value="KAG9989126.1"/>
    <property type="molecule type" value="Genomic_DNA"/>
</dbReference>
<protein>
    <recommendedName>
        <fullName evidence="1">DUF4470 domain-containing protein</fullName>
    </recommendedName>
</protein>
<evidence type="ECO:0000313" key="3">
    <source>
        <dbReference type="Proteomes" id="UP000729357"/>
    </source>
</evidence>
<dbReference type="Proteomes" id="UP000729357">
    <property type="component" value="Unassembled WGS sequence"/>
</dbReference>
<evidence type="ECO:0000259" key="1">
    <source>
        <dbReference type="Pfam" id="PF14737"/>
    </source>
</evidence>
<evidence type="ECO:0000313" key="2">
    <source>
        <dbReference type="EMBL" id="KAG9989126.1"/>
    </source>
</evidence>
<proteinExistence type="predicted"/>
<reference evidence="2" key="2">
    <citation type="submission" date="2021-08" db="EMBL/GenBank/DDBJ databases">
        <authorList>
            <person name="Gostincar C."/>
            <person name="Sun X."/>
            <person name="Song Z."/>
            <person name="Gunde-Cimerman N."/>
        </authorList>
    </citation>
    <scope>NUCLEOTIDE SEQUENCE</scope>
    <source>
        <strain evidence="2">EXF-9298</strain>
    </source>
</reference>
<reference evidence="2" key="1">
    <citation type="journal article" date="2021" name="J Fungi (Basel)">
        <title>Virulence traits and population genomics of the black yeast Aureobasidium melanogenum.</title>
        <authorList>
            <person name="Cernosa A."/>
            <person name="Sun X."/>
            <person name="Gostincar C."/>
            <person name="Fang C."/>
            <person name="Gunde-Cimerman N."/>
            <person name="Song Z."/>
        </authorList>
    </citation>
    <scope>NUCLEOTIDE SEQUENCE</scope>
    <source>
        <strain evidence="2">EXF-9298</strain>
    </source>
</reference>
<gene>
    <name evidence="2" type="ORF">KCU98_g2120</name>
</gene>
<keyword evidence="3" id="KW-1185">Reference proteome</keyword>
<feature type="non-terminal residue" evidence="2">
    <location>
        <position position="295"/>
    </location>
</feature>
<dbReference type="AlphaFoldDB" id="A0A9P8K0Z5"/>
<sequence>MDAACSETIAEFMQYVNVESFFYPLGNTPAANLLRDYCPSEEAVQILAIGCGDVRNILFTLWSEQNSACAFDFTAYDLDPAVLARNVFLPTAVTHTPSSEEIERLWRTYYHFYVTSADLSWIREHCKQLLAVSGSITAWNNSTFGSLLRFSTEASLSQVHRIWTLYSETRIRQEDVAVRHDIKSMYDNYYSKKDGPKFAMHAVRSAGAHGLPTAQPLNEAFHNFWKTGVVAGNDCDVSIIGQDDGGRVNPLMAISSIGPNRFNVHYGADPLAGFHLAEVFDVLRQRSQSRILSRA</sequence>
<feature type="domain" description="DUF4470" evidence="1">
    <location>
        <begin position="24"/>
        <end position="114"/>
    </location>
</feature>
<name>A0A9P8K0Z5_AURME</name>
<dbReference type="Pfam" id="PF14737">
    <property type="entry name" value="DUF4470"/>
    <property type="match status" value="1"/>
</dbReference>
<comment type="caution">
    <text evidence="2">The sequence shown here is derived from an EMBL/GenBank/DDBJ whole genome shotgun (WGS) entry which is preliminary data.</text>
</comment>